<dbReference type="Pfam" id="PF01208">
    <property type="entry name" value="URO-D"/>
    <property type="match status" value="1"/>
</dbReference>
<dbReference type="SUPFAM" id="SSF51726">
    <property type="entry name" value="UROD/MetE-like"/>
    <property type="match status" value="1"/>
</dbReference>
<dbReference type="GO" id="GO:0004853">
    <property type="term" value="F:uroporphyrinogen decarboxylase activity"/>
    <property type="evidence" value="ECO:0007669"/>
    <property type="project" value="InterPro"/>
</dbReference>
<evidence type="ECO:0000313" key="3">
    <source>
        <dbReference type="Proteomes" id="UP000320679"/>
    </source>
</evidence>
<dbReference type="EMBL" id="SOJK01000036">
    <property type="protein sequence ID" value="TET48287.1"/>
    <property type="molecule type" value="Genomic_DNA"/>
</dbReference>
<proteinExistence type="predicted"/>
<dbReference type="Proteomes" id="UP000320679">
    <property type="component" value="Unassembled WGS sequence"/>
</dbReference>
<dbReference type="GO" id="GO:0006779">
    <property type="term" value="P:porphyrin-containing compound biosynthetic process"/>
    <property type="evidence" value="ECO:0007669"/>
    <property type="project" value="InterPro"/>
</dbReference>
<dbReference type="InterPro" id="IPR000257">
    <property type="entry name" value="Uroporphyrinogen_deCOase"/>
</dbReference>
<protein>
    <recommendedName>
        <fullName evidence="1">Uroporphyrinogen decarboxylase (URO-D) domain-containing protein</fullName>
    </recommendedName>
</protein>
<dbReference type="AlphaFoldDB" id="A0A523V0H9"/>
<feature type="domain" description="Uroporphyrinogen decarboxylase (URO-D)" evidence="1">
    <location>
        <begin position="174"/>
        <end position="368"/>
    </location>
</feature>
<gene>
    <name evidence="2" type="ORF">E3J59_00785</name>
</gene>
<organism evidence="2 3">
    <name type="scientific">Aerophobetes bacterium</name>
    <dbReference type="NCBI Taxonomy" id="2030807"/>
    <lineage>
        <taxon>Bacteria</taxon>
        <taxon>Candidatus Aerophobota</taxon>
    </lineage>
</organism>
<dbReference type="Gene3D" id="3.20.20.210">
    <property type="match status" value="1"/>
</dbReference>
<comment type="caution">
    <text evidence="2">The sequence shown here is derived from an EMBL/GenBank/DDBJ whole genome shotgun (WGS) entry which is preliminary data.</text>
</comment>
<sequence>MTSREKFLATMDFDTFTPPPLYEFGYWAGTIRRWYQEGLPQMDGIPPDIPSGKSVGGSLPFKVECKDLERVVNFDKPAVIFPVKSWIFPEFKVEVIEEFKDGSKIIVDEMGIKKRIGKENDSIPEYYEWPVKNRDSWERFKLKRLNPATPGRYTDNLNGAVEFYKNRDFPLMMGGEVGFFGPLRYLLGEVKLLTSYYDQPDLIKEMINYLVDFWTEVYHPLLSKIKPDCFLMWEDMCYKTGPLISPEIFKEFMLPAYKKFTSLLKGNGVDIIIVDTDGNCWELIPVFMEGGVTCIYPMEVAAEMDVVEVRKKFPELQMTGGIDKRVLAKDKSSIDRELEGKIPYMIKQGGYIPHIDHNVPPDVPFENFVYYRKRLEELIGKINGQLHFSR</sequence>
<reference evidence="2 3" key="1">
    <citation type="submission" date="2019-03" db="EMBL/GenBank/DDBJ databases">
        <title>Metabolic potential of uncultured bacteria and archaea associated with petroleum seepage in deep-sea sediments.</title>
        <authorList>
            <person name="Dong X."/>
            <person name="Hubert C."/>
        </authorList>
    </citation>
    <scope>NUCLEOTIDE SEQUENCE [LARGE SCALE GENOMIC DNA]</scope>
    <source>
        <strain evidence="2">E29_bin78</strain>
    </source>
</reference>
<name>A0A523V0H9_UNCAE</name>
<evidence type="ECO:0000313" key="2">
    <source>
        <dbReference type="EMBL" id="TET48287.1"/>
    </source>
</evidence>
<dbReference type="InterPro" id="IPR038071">
    <property type="entry name" value="UROD/MetE-like_sf"/>
</dbReference>
<evidence type="ECO:0000259" key="1">
    <source>
        <dbReference type="Pfam" id="PF01208"/>
    </source>
</evidence>
<accession>A0A523V0H9</accession>